<dbReference type="Gene3D" id="1.20.1250.20">
    <property type="entry name" value="MFS general substrate transporter like domains"/>
    <property type="match status" value="1"/>
</dbReference>
<dbReference type="InterPro" id="IPR036259">
    <property type="entry name" value="MFS_trans_sf"/>
</dbReference>
<keyword evidence="2 6" id="KW-0812">Transmembrane</keyword>
<evidence type="ECO:0000256" key="1">
    <source>
        <dbReference type="ARBA" id="ARBA00004141"/>
    </source>
</evidence>
<evidence type="ECO:0000256" key="2">
    <source>
        <dbReference type="ARBA" id="ARBA00022692"/>
    </source>
</evidence>
<dbReference type="STRING" id="947166.A0A1D1VNA2"/>
<proteinExistence type="predicted"/>
<evidence type="ECO:0000256" key="4">
    <source>
        <dbReference type="ARBA" id="ARBA00023136"/>
    </source>
</evidence>
<feature type="transmembrane region" description="Helical" evidence="6">
    <location>
        <begin position="257"/>
        <end position="276"/>
    </location>
</feature>
<sequence>MTKIESFDDVLETVGSWGKYQKLIVFLILQPALFPCAFNSYNAVFMAATPSDYWCRLPLAESAQLNESFIKRYLLPQELREGRLQHSQCKAYPELYHNETTFQPENSSLPVDCAEGWKYDQSVYKDTVVVTFDLVCDRSLLSAASFAIAAVGGIVGTMFWGILADRYGRKICYFSILMFQTIFSLATGFAPNYWWYCACRFFVGSTTAFIYSLSYLLSVELTGPDTRSLLSVICSAGYTLSVCVIVGIASAARSWQLLSFVSALSLLPLFLLWPFFPESPRWLLLNGRYRELQDYLRKAARINGKVLSEDFTRNLPRTLRNLNSSSADDATEKHSTWDLFHTPHMRKKTLTLIFVNFCNHGVFTGINLYAPGFGDNPHLNSLFSGLVEFPPYIFATFICDKYGRRASISAGLLLAAASALTAVGVPETAATSLLLLTLATKFFITFTFMLGELLEEEIFPTVVRAEGASLTIIMASFAGAASPFVVYLRQDLVVLPLAIFGVLCFAAAIASLFLPETLGIELPQTLADGERIGKNMTWGEIFSWRLPKNLRSKAARQAHSGTFTESWNKNSALPLEYRSRPTDLDQTEPGLLSPIPEGFP</sequence>
<feature type="transmembrane region" description="Helical" evidence="6">
    <location>
        <begin position="140"/>
        <end position="164"/>
    </location>
</feature>
<protein>
    <recommendedName>
        <fullName evidence="7">Major facilitator superfamily (MFS) profile domain-containing protein</fullName>
    </recommendedName>
</protein>
<comment type="caution">
    <text evidence="8">The sequence shown here is derived from an EMBL/GenBank/DDBJ whole genome shotgun (WGS) entry which is preliminary data.</text>
</comment>
<feature type="transmembrane region" description="Helical" evidence="6">
    <location>
        <begin position="406"/>
        <end position="425"/>
    </location>
</feature>
<dbReference type="EMBL" id="BDGG01000008">
    <property type="protein sequence ID" value="GAV02306.1"/>
    <property type="molecule type" value="Genomic_DNA"/>
</dbReference>
<evidence type="ECO:0000256" key="3">
    <source>
        <dbReference type="ARBA" id="ARBA00022989"/>
    </source>
</evidence>
<feature type="domain" description="Major facilitator superfamily (MFS) profile" evidence="7">
    <location>
        <begin position="91"/>
        <end position="519"/>
    </location>
</feature>
<feature type="transmembrane region" description="Helical" evidence="6">
    <location>
        <begin position="431"/>
        <end position="455"/>
    </location>
</feature>
<keyword evidence="4 6" id="KW-0472">Membrane</keyword>
<dbReference type="Proteomes" id="UP000186922">
    <property type="component" value="Unassembled WGS sequence"/>
</dbReference>
<accession>A0A1D1VNA2</accession>
<evidence type="ECO:0000256" key="5">
    <source>
        <dbReference type="SAM" id="MobiDB-lite"/>
    </source>
</evidence>
<dbReference type="PANTHER" id="PTHR24064">
    <property type="entry name" value="SOLUTE CARRIER FAMILY 22 MEMBER"/>
    <property type="match status" value="1"/>
</dbReference>
<dbReference type="Pfam" id="PF00083">
    <property type="entry name" value="Sugar_tr"/>
    <property type="match status" value="1"/>
</dbReference>
<feature type="region of interest" description="Disordered" evidence="5">
    <location>
        <begin position="578"/>
        <end position="600"/>
    </location>
</feature>
<feature type="transmembrane region" description="Helical" evidence="6">
    <location>
        <begin position="493"/>
        <end position="514"/>
    </location>
</feature>
<feature type="transmembrane region" description="Helical" evidence="6">
    <location>
        <begin position="229"/>
        <end position="251"/>
    </location>
</feature>
<dbReference type="InterPro" id="IPR020846">
    <property type="entry name" value="MFS_dom"/>
</dbReference>
<gene>
    <name evidence="8" type="primary">RvY_12891-1</name>
    <name evidence="8" type="synonym">RvY_12891.1</name>
    <name evidence="8" type="ORF">RvY_12891</name>
</gene>
<dbReference type="GO" id="GO:0016020">
    <property type="term" value="C:membrane"/>
    <property type="evidence" value="ECO:0007669"/>
    <property type="project" value="UniProtKB-SubCell"/>
</dbReference>
<name>A0A1D1VNA2_RAMVA</name>
<feature type="transmembrane region" description="Helical" evidence="6">
    <location>
        <begin position="350"/>
        <end position="370"/>
    </location>
</feature>
<evidence type="ECO:0000259" key="7">
    <source>
        <dbReference type="PROSITE" id="PS50850"/>
    </source>
</evidence>
<keyword evidence="9" id="KW-1185">Reference proteome</keyword>
<evidence type="ECO:0000313" key="9">
    <source>
        <dbReference type="Proteomes" id="UP000186922"/>
    </source>
</evidence>
<keyword evidence="3 6" id="KW-1133">Transmembrane helix</keyword>
<dbReference type="AlphaFoldDB" id="A0A1D1VNA2"/>
<dbReference type="SUPFAM" id="SSF103473">
    <property type="entry name" value="MFS general substrate transporter"/>
    <property type="match status" value="1"/>
</dbReference>
<reference evidence="8 9" key="1">
    <citation type="journal article" date="2016" name="Nat. Commun.">
        <title>Extremotolerant tardigrade genome and improved radiotolerance of human cultured cells by tardigrade-unique protein.</title>
        <authorList>
            <person name="Hashimoto T."/>
            <person name="Horikawa D.D."/>
            <person name="Saito Y."/>
            <person name="Kuwahara H."/>
            <person name="Kozuka-Hata H."/>
            <person name="Shin-I T."/>
            <person name="Minakuchi Y."/>
            <person name="Ohishi K."/>
            <person name="Motoyama A."/>
            <person name="Aizu T."/>
            <person name="Enomoto A."/>
            <person name="Kondo K."/>
            <person name="Tanaka S."/>
            <person name="Hara Y."/>
            <person name="Koshikawa S."/>
            <person name="Sagara H."/>
            <person name="Miura T."/>
            <person name="Yokobori S."/>
            <person name="Miyagawa K."/>
            <person name="Suzuki Y."/>
            <person name="Kubo T."/>
            <person name="Oyama M."/>
            <person name="Kohara Y."/>
            <person name="Fujiyama A."/>
            <person name="Arakawa K."/>
            <person name="Katayama T."/>
            <person name="Toyoda A."/>
            <person name="Kunieda T."/>
        </authorList>
    </citation>
    <scope>NUCLEOTIDE SEQUENCE [LARGE SCALE GENOMIC DNA]</scope>
    <source>
        <strain evidence="8 9">YOKOZUNA-1</strain>
    </source>
</reference>
<dbReference type="InterPro" id="IPR005828">
    <property type="entry name" value="MFS_sugar_transport-like"/>
</dbReference>
<evidence type="ECO:0000313" key="8">
    <source>
        <dbReference type="EMBL" id="GAV02306.1"/>
    </source>
</evidence>
<comment type="subcellular location">
    <subcellularLocation>
        <location evidence="1">Membrane</location>
        <topology evidence="1">Multi-pass membrane protein</topology>
    </subcellularLocation>
</comment>
<dbReference type="OrthoDB" id="3936150at2759"/>
<organism evidence="8 9">
    <name type="scientific">Ramazzottius varieornatus</name>
    <name type="common">Water bear</name>
    <name type="synonym">Tardigrade</name>
    <dbReference type="NCBI Taxonomy" id="947166"/>
    <lineage>
        <taxon>Eukaryota</taxon>
        <taxon>Metazoa</taxon>
        <taxon>Ecdysozoa</taxon>
        <taxon>Tardigrada</taxon>
        <taxon>Eutardigrada</taxon>
        <taxon>Parachela</taxon>
        <taxon>Hypsibioidea</taxon>
        <taxon>Ramazzottiidae</taxon>
        <taxon>Ramazzottius</taxon>
    </lineage>
</organism>
<feature type="transmembrane region" description="Helical" evidence="6">
    <location>
        <begin position="193"/>
        <end position="217"/>
    </location>
</feature>
<evidence type="ECO:0000256" key="6">
    <source>
        <dbReference type="SAM" id="Phobius"/>
    </source>
</evidence>
<feature type="transmembrane region" description="Helical" evidence="6">
    <location>
        <begin position="171"/>
        <end position="187"/>
    </location>
</feature>
<dbReference type="PROSITE" id="PS50850">
    <property type="entry name" value="MFS"/>
    <property type="match status" value="1"/>
</dbReference>
<dbReference type="GO" id="GO:0022857">
    <property type="term" value="F:transmembrane transporter activity"/>
    <property type="evidence" value="ECO:0007669"/>
    <property type="project" value="InterPro"/>
</dbReference>
<feature type="transmembrane region" description="Helical" evidence="6">
    <location>
        <begin position="467"/>
        <end position="487"/>
    </location>
</feature>